<keyword evidence="2" id="KW-1185">Reference proteome</keyword>
<proteinExistence type="predicted"/>
<evidence type="ECO:0000313" key="1">
    <source>
        <dbReference type="EMBL" id="ALK86949.1"/>
    </source>
</evidence>
<dbReference type="RefSeq" id="YP_009187289.1">
    <property type="nucleotide sequence ID" value="NC_028655.1"/>
</dbReference>
<organism evidence="1 2">
    <name type="scientific">Yersinia phage vB_YenP_AP10</name>
    <dbReference type="NCBI Taxonomy" id="1735591"/>
    <lineage>
        <taxon>Viruses</taxon>
        <taxon>Duplodnaviria</taxon>
        <taxon>Heunggongvirae</taxon>
        <taxon>Uroviricota</taxon>
        <taxon>Caudoviricetes</taxon>
        <taxon>Autographivirales</taxon>
        <taxon>Autotranscriptaviridae</taxon>
        <taxon>Studiervirinae</taxon>
        <taxon>Apdecimavirus</taxon>
        <taxon>Apdecimavirus AP10</taxon>
    </lineage>
</organism>
<evidence type="ECO:0000313" key="2">
    <source>
        <dbReference type="Proteomes" id="UP000201373"/>
    </source>
</evidence>
<reference evidence="1 2" key="1">
    <citation type="submission" date="2015-09" db="EMBL/GenBank/DDBJ databases">
        <title>Complete genome sequence of bacteriophage vB_YenP_AP10 which infects Yersinia enterocolitica of serotype O:3.</title>
        <authorList>
            <person name="Leon-Velarde C.G."/>
            <person name="Kropinski A.M."/>
            <person name="Odumeru J.A."/>
            <person name="Chen S."/>
            <person name="Johnson R.P."/>
        </authorList>
    </citation>
    <scope>NUCLEOTIDE SEQUENCE [LARGE SCALE GENOMIC DNA]</scope>
</reference>
<dbReference type="Proteomes" id="UP000201373">
    <property type="component" value="Segment"/>
</dbReference>
<dbReference type="OrthoDB" id="15826at10239"/>
<protein>
    <submittedName>
        <fullName evidence="1">Uncharacterized protein</fullName>
    </submittedName>
</protein>
<name>A0A0P0M6P3_9CAUD</name>
<accession>A0A0P0M6P3</accession>
<dbReference type="EMBL" id="KT852574">
    <property type="protein sequence ID" value="ALK86949.1"/>
    <property type="molecule type" value="Genomic_DNA"/>
</dbReference>
<dbReference type="GeneID" id="26516382"/>
<dbReference type="KEGG" id="vg:26516382"/>
<sequence length="133" mass="14657">MRDIKLIQADIAKLQSELEDAKVYGAKRDAAVHILENLGWTHSARYGWKKPIPKPEVKAREYKAPVVAGAFATYDHKILGGNVYVRSVNASGGTAQVSWVRGVANAGAMIEQTSFAVRIDELTVKPRSYFIGR</sequence>